<proteinExistence type="predicted"/>
<protein>
    <submittedName>
        <fullName evidence="1">Zinc metallopeptidase</fullName>
    </submittedName>
</protein>
<dbReference type="EMBL" id="CP114063">
    <property type="protein sequence ID" value="WAT24136.1"/>
    <property type="molecule type" value="Genomic_DNA"/>
</dbReference>
<reference evidence="1" key="1">
    <citation type="submission" date="2022-12" db="EMBL/GenBank/DDBJ databases">
        <title>Whole genome sequence analysis of a duck derived balloon bacteium Aerococcus urinaeequi henan2020.</title>
        <authorList>
            <person name="Zhang H."/>
            <person name="Qiao H.X."/>
            <person name="Bian C.Z."/>
            <person name="Shu J.C."/>
        </authorList>
    </citation>
    <scope>NUCLEOTIDE SEQUENCE</scope>
    <source>
        <strain evidence="1">2020-HN-1</strain>
    </source>
</reference>
<dbReference type="KEGG" id="aui:APT62_02135"/>
<dbReference type="RefSeq" id="WP_016896384.1">
    <property type="nucleotide sequence ID" value="NZ_CP013988.1"/>
</dbReference>
<dbReference type="OrthoDB" id="9784298at2"/>
<accession>A0A0U4VVY8</accession>
<dbReference type="Proteomes" id="UP001164714">
    <property type="component" value="Chromosome"/>
</dbReference>
<sequence length="232" mass="25295">MFFPMMFDWTYILILIGAVIASIASANVSRTFNKYSKYATAKGMTGTQVAEYILEYSGITNVRVERISGNLTDHYDPSNKVLRLSDATADSKSIAAIGVAAHECGHAVQDAQGYFMMTLRQKIVPAVNIGSKMSWPILILGAIAGYNETFINIGIILFSLTLLFQLVTLPVEFDASKRALQIMEDGHILTAKELPYARKTLNAAAMTYVASAIAGALSLLRVLILFGGRSRD</sequence>
<dbReference type="PANTHER" id="PTHR36434">
    <property type="entry name" value="MEMBRANE PROTEASE YUGP-RELATED"/>
    <property type="match status" value="1"/>
</dbReference>
<name>A0A0U4VVY8_9LACT</name>
<evidence type="ECO:0000313" key="2">
    <source>
        <dbReference type="Proteomes" id="UP001164714"/>
    </source>
</evidence>
<evidence type="ECO:0000313" key="1">
    <source>
        <dbReference type="EMBL" id="WAT24136.1"/>
    </source>
</evidence>
<dbReference type="PANTHER" id="PTHR36434:SF1">
    <property type="entry name" value="MEMBRANE PROTEASE YUGP-RELATED"/>
    <property type="match status" value="1"/>
</dbReference>
<gene>
    <name evidence="1" type="ORF">OZ415_07720</name>
</gene>
<dbReference type="InterPro" id="IPR007395">
    <property type="entry name" value="Zn_peptidase_2"/>
</dbReference>
<dbReference type="AlphaFoldDB" id="A0A0U4VVY8"/>
<organism evidence="1 2">
    <name type="scientific">Aerococcus urinaeequi</name>
    <dbReference type="NCBI Taxonomy" id="51665"/>
    <lineage>
        <taxon>Bacteria</taxon>
        <taxon>Bacillati</taxon>
        <taxon>Bacillota</taxon>
        <taxon>Bacilli</taxon>
        <taxon>Lactobacillales</taxon>
        <taxon>Aerococcaceae</taxon>
        <taxon>Aerococcus</taxon>
    </lineage>
</organism>
<dbReference type="Pfam" id="PF04298">
    <property type="entry name" value="Zn_peptidase_2"/>
    <property type="match status" value="1"/>
</dbReference>